<comment type="caution">
    <text evidence="4">Lacks conserved residue(s) required for the propagation of feature annotation.</text>
</comment>
<dbReference type="EMBL" id="JACTUZ010000073">
    <property type="protein sequence ID" value="MBC9178351.1"/>
    <property type="molecule type" value="Genomic_DNA"/>
</dbReference>
<dbReference type="Pfam" id="PF02545">
    <property type="entry name" value="Maf"/>
    <property type="match status" value="1"/>
</dbReference>
<dbReference type="EC" id="3.6.1.9" evidence="4"/>
<keyword evidence="2 4" id="KW-0378">Hydrolase</keyword>
<proteinExistence type="inferred from homology"/>
<dbReference type="PANTHER" id="PTHR43213:SF5">
    <property type="entry name" value="BIFUNCTIONAL DTTP_UTP PYROPHOSPHATASE_METHYLTRANSFERASE PROTEIN-RELATED"/>
    <property type="match status" value="1"/>
</dbReference>
<comment type="similarity">
    <text evidence="4">Belongs to the Maf family.</text>
</comment>
<evidence type="ECO:0000256" key="2">
    <source>
        <dbReference type="ARBA" id="ARBA00022801"/>
    </source>
</evidence>
<evidence type="ECO:0000256" key="1">
    <source>
        <dbReference type="ARBA" id="ARBA00001968"/>
    </source>
</evidence>
<dbReference type="Gene3D" id="3.90.950.10">
    <property type="match status" value="1"/>
</dbReference>
<dbReference type="PIRSF" id="PIRSF006305">
    <property type="entry name" value="Maf"/>
    <property type="match status" value="1"/>
</dbReference>
<dbReference type="SUPFAM" id="SSF52972">
    <property type="entry name" value="ITPase-like"/>
    <property type="match status" value="1"/>
</dbReference>
<comment type="catalytic activity">
    <reaction evidence="4">
        <text>a ribonucleoside 5'-triphosphate + H2O = a ribonucleoside 5'-phosphate + diphosphate + H(+)</text>
        <dbReference type="Rhea" id="RHEA:23996"/>
        <dbReference type="ChEBI" id="CHEBI:15377"/>
        <dbReference type="ChEBI" id="CHEBI:15378"/>
        <dbReference type="ChEBI" id="CHEBI:33019"/>
        <dbReference type="ChEBI" id="CHEBI:58043"/>
        <dbReference type="ChEBI" id="CHEBI:61557"/>
        <dbReference type="EC" id="3.6.1.9"/>
    </reaction>
</comment>
<comment type="caution">
    <text evidence="5">The sequence shown here is derived from an EMBL/GenBank/DDBJ whole genome shotgun (WGS) entry which is preliminary data.</text>
</comment>
<sequence length="207" mass="22328">MLAPGAPPLVLASSSSTRAALLRAAGLPFATRPAAVDEASLKEAAQAEGMPPAEAATLLADAKAERVARRMLREEPEALVIGADSLLVCEGRWFDKPEGLEGARAQLQALRGRTHELVSAVVCWRHGVRIWHHAATCRLSMRDFSDAFLDAYLATEGEEVTYSVGAYRLEGLGMHLFRAVEGEHAAILGLPMLPLLDFLRQHGAVLR</sequence>
<dbReference type="PANTHER" id="PTHR43213">
    <property type="entry name" value="BIFUNCTIONAL DTTP/UTP PYROPHOSPHATASE/METHYLTRANSFERASE PROTEIN-RELATED"/>
    <property type="match status" value="1"/>
</dbReference>
<name>A0ABR7R9D4_9PROT</name>
<dbReference type="CDD" id="cd00555">
    <property type="entry name" value="Maf"/>
    <property type="match status" value="1"/>
</dbReference>
<comment type="cofactor">
    <cofactor evidence="1 4">
        <name>a divalent metal cation</name>
        <dbReference type="ChEBI" id="CHEBI:60240"/>
    </cofactor>
</comment>
<dbReference type="InterPro" id="IPR003697">
    <property type="entry name" value="Maf-like"/>
</dbReference>
<keyword evidence="3 4" id="KW-0546">Nucleotide metabolism</keyword>
<accession>A0ABR7R9D4</accession>
<comment type="subcellular location">
    <subcellularLocation>
        <location evidence="4">Cytoplasm</location>
    </subcellularLocation>
</comment>
<dbReference type="Proteomes" id="UP000603940">
    <property type="component" value="Unassembled WGS sequence"/>
</dbReference>
<protein>
    <recommendedName>
        <fullName evidence="4">Nucleoside triphosphate pyrophosphatase</fullName>
        <ecNumber evidence="4">3.6.1.9</ecNumber>
    </recommendedName>
    <alternativeName>
        <fullName evidence="4">Nucleotide pyrophosphatase</fullName>
        <shortName evidence="4">Nucleotide PPase</shortName>
    </alternativeName>
</protein>
<feature type="active site" description="Proton acceptor" evidence="4">
    <location>
        <position position="84"/>
    </location>
</feature>
<reference evidence="5 6" key="1">
    <citation type="journal article" date="2009" name="Int. J. Syst. Evol. Microbiol.">
        <title>Transfer of Teichococcus ludipueritiae and Muricoccus roseus to the genus Roseomonas, as Roseomonas ludipueritiae comb. nov. and Roseomonas rosea comb. nov., respectively, and emended description of the genus Roseomonas.</title>
        <authorList>
            <person name="Sanchez-Porro C."/>
            <person name="Gallego V."/>
            <person name="Busse H.J."/>
            <person name="Kampfer P."/>
            <person name="Ventosa A."/>
        </authorList>
    </citation>
    <scope>NUCLEOTIDE SEQUENCE [LARGE SCALE GENOMIC DNA]</scope>
    <source>
        <strain evidence="5 6">DSM 14915</strain>
    </source>
</reference>
<evidence type="ECO:0000313" key="6">
    <source>
        <dbReference type="Proteomes" id="UP000603940"/>
    </source>
</evidence>
<keyword evidence="4" id="KW-0963">Cytoplasm</keyword>
<dbReference type="InterPro" id="IPR029001">
    <property type="entry name" value="ITPase-like_fam"/>
</dbReference>
<evidence type="ECO:0000256" key="4">
    <source>
        <dbReference type="HAMAP-Rule" id="MF_00528"/>
    </source>
</evidence>
<evidence type="ECO:0000256" key="3">
    <source>
        <dbReference type="ARBA" id="ARBA00023080"/>
    </source>
</evidence>
<dbReference type="RefSeq" id="WP_187779460.1">
    <property type="nucleotide sequence ID" value="NZ_JACTUZ010000073.1"/>
</dbReference>
<comment type="catalytic activity">
    <reaction evidence="4">
        <text>a 2'-deoxyribonucleoside 5'-triphosphate + H2O = a 2'-deoxyribonucleoside 5'-phosphate + diphosphate + H(+)</text>
        <dbReference type="Rhea" id="RHEA:44644"/>
        <dbReference type="ChEBI" id="CHEBI:15377"/>
        <dbReference type="ChEBI" id="CHEBI:15378"/>
        <dbReference type="ChEBI" id="CHEBI:33019"/>
        <dbReference type="ChEBI" id="CHEBI:61560"/>
        <dbReference type="ChEBI" id="CHEBI:65317"/>
        <dbReference type="EC" id="3.6.1.9"/>
    </reaction>
</comment>
<evidence type="ECO:0000313" key="5">
    <source>
        <dbReference type="EMBL" id="MBC9178351.1"/>
    </source>
</evidence>
<keyword evidence="6" id="KW-1185">Reference proteome</keyword>
<gene>
    <name evidence="5" type="ORF">IBL25_15505</name>
</gene>
<comment type="function">
    <text evidence="4">Nucleoside triphosphate pyrophosphatase. May have a dual role in cell division arrest and in preventing the incorporation of modified nucleotides into cellular nucleic acids.</text>
</comment>
<organism evidence="5 6">
    <name type="scientific">Pseudoroseomonas ludipueritiae</name>
    <dbReference type="NCBI Taxonomy" id="198093"/>
    <lineage>
        <taxon>Bacteria</taxon>
        <taxon>Pseudomonadati</taxon>
        <taxon>Pseudomonadota</taxon>
        <taxon>Alphaproteobacteria</taxon>
        <taxon>Acetobacterales</taxon>
        <taxon>Acetobacteraceae</taxon>
        <taxon>Pseudoroseomonas</taxon>
    </lineage>
</organism>
<dbReference type="HAMAP" id="MF_00528">
    <property type="entry name" value="Maf"/>
    <property type="match status" value="1"/>
</dbReference>